<evidence type="ECO:0000256" key="7">
    <source>
        <dbReference type="ARBA" id="ARBA00022695"/>
    </source>
</evidence>
<dbReference type="GO" id="GO:0008531">
    <property type="term" value="F:riboflavin kinase activity"/>
    <property type="evidence" value="ECO:0007669"/>
    <property type="project" value="UniProtKB-EC"/>
</dbReference>
<dbReference type="PANTHER" id="PTHR22749:SF6">
    <property type="entry name" value="RIBOFLAVIN KINASE"/>
    <property type="match status" value="1"/>
</dbReference>
<dbReference type="InterPro" id="IPR015864">
    <property type="entry name" value="FAD_synthase"/>
</dbReference>
<evidence type="ECO:0000313" key="18">
    <source>
        <dbReference type="Proteomes" id="UP001597380"/>
    </source>
</evidence>
<dbReference type="CDD" id="cd02064">
    <property type="entry name" value="FAD_synthetase_N"/>
    <property type="match status" value="1"/>
</dbReference>
<keyword evidence="12" id="KW-0511">Multifunctional enzyme</keyword>
<keyword evidence="8 15" id="KW-0547">Nucleotide-binding</keyword>
<keyword evidence="6 15" id="KW-0808">Transferase</keyword>
<dbReference type="NCBIfam" id="NF004163">
    <property type="entry name" value="PRK05627.1-6"/>
    <property type="match status" value="1"/>
</dbReference>
<dbReference type="Pfam" id="PF01687">
    <property type="entry name" value="Flavokinase"/>
    <property type="match status" value="1"/>
</dbReference>
<dbReference type="Proteomes" id="UP001597380">
    <property type="component" value="Unassembled WGS sequence"/>
</dbReference>
<dbReference type="InterPro" id="IPR023465">
    <property type="entry name" value="Riboflavin_kinase_dom_sf"/>
</dbReference>
<protein>
    <recommendedName>
        <fullName evidence="15">Riboflavin biosynthesis protein</fullName>
    </recommendedName>
    <domain>
        <recommendedName>
            <fullName evidence="15">Riboflavin kinase</fullName>
            <ecNumber evidence="15">2.7.1.26</ecNumber>
        </recommendedName>
        <alternativeName>
            <fullName evidence="15">Flavokinase</fullName>
        </alternativeName>
    </domain>
    <domain>
        <recommendedName>
            <fullName evidence="15">FMN adenylyltransferase</fullName>
            <ecNumber evidence="15">2.7.7.2</ecNumber>
        </recommendedName>
        <alternativeName>
            <fullName evidence="15">FAD pyrophosphorylase</fullName>
        </alternativeName>
        <alternativeName>
            <fullName evidence="15">FAD synthase</fullName>
        </alternativeName>
    </domain>
</protein>
<organism evidence="17 18">
    <name type="scientific">Corallincola platygyrae</name>
    <dbReference type="NCBI Taxonomy" id="1193278"/>
    <lineage>
        <taxon>Bacteria</taxon>
        <taxon>Pseudomonadati</taxon>
        <taxon>Pseudomonadota</taxon>
        <taxon>Gammaproteobacteria</taxon>
        <taxon>Alteromonadales</taxon>
        <taxon>Psychromonadaceae</taxon>
        <taxon>Corallincola</taxon>
    </lineage>
</organism>
<comment type="pathway">
    <text evidence="2 15">Cofactor biosynthesis; FAD biosynthesis; FAD from FMN: step 1/1.</text>
</comment>
<dbReference type="Pfam" id="PF06574">
    <property type="entry name" value="FAD_syn"/>
    <property type="match status" value="1"/>
</dbReference>
<comment type="pathway">
    <text evidence="3 15">Cofactor biosynthesis; FMN biosynthesis; FMN from riboflavin (ATP route): step 1/1.</text>
</comment>
<dbReference type="NCBIfam" id="NF004162">
    <property type="entry name" value="PRK05627.1-5"/>
    <property type="match status" value="1"/>
</dbReference>
<evidence type="ECO:0000256" key="11">
    <source>
        <dbReference type="ARBA" id="ARBA00022840"/>
    </source>
</evidence>
<dbReference type="SMART" id="SM00904">
    <property type="entry name" value="Flavokinase"/>
    <property type="match status" value="1"/>
</dbReference>
<dbReference type="SUPFAM" id="SSF82114">
    <property type="entry name" value="Riboflavin kinase-like"/>
    <property type="match status" value="1"/>
</dbReference>
<evidence type="ECO:0000313" key="17">
    <source>
        <dbReference type="EMBL" id="MFD2097232.1"/>
    </source>
</evidence>
<evidence type="ECO:0000256" key="13">
    <source>
        <dbReference type="ARBA" id="ARBA00047880"/>
    </source>
</evidence>
<dbReference type="NCBIfam" id="NF004160">
    <property type="entry name" value="PRK05627.1-3"/>
    <property type="match status" value="1"/>
</dbReference>
<evidence type="ECO:0000256" key="12">
    <source>
        <dbReference type="ARBA" id="ARBA00023268"/>
    </source>
</evidence>
<dbReference type="GO" id="GO:0003919">
    <property type="term" value="F:FMN adenylyltransferase activity"/>
    <property type="evidence" value="ECO:0007669"/>
    <property type="project" value="UniProtKB-EC"/>
</dbReference>
<gene>
    <name evidence="17" type="primary">ribF</name>
    <name evidence="17" type="ORF">ACFSJ3_14645</name>
</gene>
<name>A0ABW4XQI1_9GAMM</name>
<evidence type="ECO:0000256" key="3">
    <source>
        <dbReference type="ARBA" id="ARBA00005201"/>
    </source>
</evidence>
<reference evidence="18" key="1">
    <citation type="journal article" date="2019" name="Int. J. Syst. Evol. Microbiol.">
        <title>The Global Catalogue of Microorganisms (GCM) 10K type strain sequencing project: providing services to taxonomists for standard genome sequencing and annotation.</title>
        <authorList>
            <consortium name="The Broad Institute Genomics Platform"/>
            <consortium name="The Broad Institute Genome Sequencing Center for Infectious Disease"/>
            <person name="Wu L."/>
            <person name="Ma J."/>
        </authorList>
    </citation>
    <scope>NUCLEOTIDE SEQUENCE [LARGE SCALE GENOMIC DNA]</scope>
    <source>
        <strain evidence="18">CGMCC 1.10992</strain>
    </source>
</reference>
<comment type="catalytic activity">
    <reaction evidence="13 15">
        <text>riboflavin + ATP = FMN + ADP + H(+)</text>
        <dbReference type="Rhea" id="RHEA:14357"/>
        <dbReference type="ChEBI" id="CHEBI:15378"/>
        <dbReference type="ChEBI" id="CHEBI:30616"/>
        <dbReference type="ChEBI" id="CHEBI:57986"/>
        <dbReference type="ChEBI" id="CHEBI:58210"/>
        <dbReference type="ChEBI" id="CHEBI:456216"/>
        <dbReference type="EC" id="2.7.1.26"/>
    </reaction>
</comment>
<dbReference type="RefSeq" id="WP_345339845.1">
    <property type="nucleotide sequence ID" value="NZ_BAABLI010000012.1"/>
</dbReference>
<dbReference type="NCBIfam" id="TIGR00083">
    <property type="entry name" value="ribF"/>
    <property type="match status" value="1"/>
</dbReference>
<evidence type="ECO:0000256" key="8">
    <source>
        <dbReference type="ARBA" id="ARBA00022741"/>
    </source>
</evidence>
<keyword evidence="18" id="KW-1185">Reference proteome</keyword>
<evidence type="ECO:0000256" key="5">
    <source>
        <dbReference type="ARBA" id="ARBA00022643"/>
    </source>
</evidence>
<sequence length="313" mass="34776">MELIRGVHNLLPQHHGCVLTIGNFDGVHLGHQAVIGSLRAKGETLGLPVTVMTFEPQPQELFQPDIAPPRLCTLTEKVAKLAELSVDRVLCASFNRKLASLSAEQFVEELIVSKLGVRHLVVGDDFRFGAKRLGDFEMLRQAGAKHGFSVESTKSFCRQQQRISSTLIRQALACGDLTLAEEMLGRPYSISGRVFHGDKKGRQLGFPTANLALKRHKVALSGVFAVKVHLFEDDTVYQGVANLGDRPTMNGREPRLEVHLFDYQGDLYGKRIEVQLLDKLRDEQKFESFAALTAQIEKDTTQARRFFGAVPAN</sequence>
<evidence type="ECO:0000256" key="10">
    <source>
        <dbReference type="ARBA" id="ARBA00022827"/>
    </source>
</evidence>
<evidence type="ECO:0000256" key="1">
    <source>
        <dbReference type="ARBA" id="ARBA00002121"/>
    </source>
</evidence>
<evidence type="ECO:0000256" key="14">
    <source>
        <dbReference type="ARBA" id="ARBA00049494"/>
    </source>
</evidence>
<dbReference type="Gene3D" id="3.40.50.620">
    <property type="entry name" value="HUPs"/>
    <property type="match status" value="1"/>
</dbReference>
<accession>A0ABW4XQI1</accession>
<evidence type="ECO:0000259" key="16">
    <source>
        <dbReference type="SMART" id="SM00904"/>
    </source>
</evidence>
<dbReference type="EC" id="2.7.1.26" evidence="15"/>
<keyword evidence="7 15" id="KW-0548">Nucleotidyltransferase</keyword>
<dbReference type="NCBIfam" id="NF004159">
    <property type="entry name" value="PRK05627.1-2"/>
    <property type="match status" value="1"/>
</dbReference>
<keyword evidence="10 15" id="KW-0274">FAD</keyword>
<comment type="catalytic activity">
    <reaction evidence="14 15">
        <text>FMN + ATP + H(+) = FAD + diphosphate</text>
        <dbReference type="Rhea" id="RHEA:17237"/>
        <dbReference type="ChEBI" id="CHEBI:15378"/>
        <dbReference type="ChEBI" id="CHEBI:30616"/>
        <dbReference type="ChEBI" id="CHEBI:33019"/>
        <dbReference type="ChEBI" id="CHEBI:57692"/>
        <dbReference type="ChEBI" id="CHEBI:58210"/>
        <dbReference type="EC" id="2.7.7.2"/>
    </reaction>
</comment>
<dbReference type="InterPro" id="IPR023468">
    <property type="entry name" value="Riboflavin_kinase"/>
</dbReference>
<comment type="similarity">
    <text evidence="15">Belongs to the ribF family.</text>
</comment>
<dbReference type="PANTHER" id="PTHR22749">
    <property type="entry name" value="RIBOFLAVIN KINASE/FMN ADENYLYLTRANSFERASE"/>
    <property type="match status" value="1"/>
</dbReference>
<evidence type="ECO:0000256" key="9">
    <source>
        <dbReference type="ARBA" id="ARBA00022777"/>
    </source>
</evidence>
<evidence type="ECO:0000256" key="15">
    <source>
        <dbReference type="PIRNR" id="PIRNR004491"/>
    </source>
</evidence>
<keyword evidence="5 15" id="KW-0288">FMN</keyword>
<dbReference type="InterPro" id="IPR002606">
    <property type="entry name" value="Riboflavin_kinase_bac"/>
</dbReference>
<dbReference type="EMBL" id="JBHUHT010000016">
    <property type="protein sequence ID" value="MFD2097232.1"/>
    <property type="molecule type" value="Genomic_DNA"/>
</dbReference>
<dbReference type="Gene3D" id="2.40.30.30">
    <property type="entry name" value="Riboflavin kinase-like"/>
    <property type="match status" value="1"/>
</dbReference>
<comment type="function">
    <text evidence="1">Catalyzes the phosphorylation of riboflavin to FMN followed by the adenylation of FMN to FAD.</text>
</comment>
<dbReference type="PIRSF" id="PIRSF004491">
    <property type="entry name" value="FAD_Synth"/>
    <property type="match status" value="1"/>
</dbReference>
<evidence type="ECO:0000256" key="4">
    <source>
        <dbReference type="ARBA" id="ARBA00022630"/>
    </source>
</evidence>
<dbReference type="InterPro" id="IPR015865">
    <property type="entry name" value="Riboflavin_kinase_bac/euk"/>
</dbReference>
<keyword evidence="4 15" id="KW-0285">Flavoprotein</keyword>
<comment type="caution">
    <text evidence="17">The sequence shown here is derived from an EMBL/GenBank/DDBJ whole genome shotgun (WGS) entry which is preliminary data.</text>
</comment>
<feature type="domain" description="Riboflavin kinase" evidence="16">
    <location>
        <begin position="183"/>
        <end position="308"/>
    </location>
</feature>
<evidence type="ECO:0000256" key="6">
    <source>
        <dbReference type="ARBA" id="ARBA00022679"/>
    </source>
</evidence>
<keyword evidence="11 15" id="KW-0067">ATP-binding</keyword>
<dbReference type="EC" id="2.7.7.2" evidence="15"/>
<keyword evidence="9 15" id="KW-0418">Kinase</keyword>
<dbReference type="SUPFAM" id="SSF52374">
    <property type="entry name" value="Nucleotidylyl transferase"/>
    <property type="match status" value="1"/>
</dbReference>
<evidence type="ECO:0000256" key="2">
    <source>
        <dbReference type="ARBA" id="ARBA00004726"/>
    </source>
</evidence>
<dbReference type="InterPro" id="IPR014729">
    <property type="entry name" value="Rossmann-like_a/b/a_fold"/>
</dbReference>
<proteinExistence type="inferred from homology"/>